<proteinExistence type="predicted"/>
<evidence type="ECO:0000313" key="1">
    <source>
        <dbReference type="EMBL" id="MBC2652225.1"/>
    </source>
</evidence>
<protein>
    <submittedName>
        <fullName evidence="1">DUF4197 domain-containing protein</fullName>
    </submittedName>
</protein>
<evidence type="ECO:0000313" key="2">
    <source>
        <dbReference type="Proteomes" id="UP000520156"/>
    </source>
</evidence>
<name>A0A7X1F883_9SPHN</name>
<dbReference type="EMBL" id="JACLAU010000016">
    <property type="protein sequence ID" value="MBC2652225.1"/>
    <property type="molecule type" value="Genomic_DNA"/>
</dbReference>
<dbReference type="AlphaFoldDB" id="A0A7X1F883"/>
<dbReference type="InterPro" id="IPR025245">
    <property type="entry name" value="DUF4197"/>
</dbReference>
<sequence>MHGSETDQHLDRRTILASLGVAAALGLAGPLRAAGPGAKALGPGLRDLLGRASDSSLDALGQPGAFYNDPAVRIALPLVGKAAGGASGGLGGTLLGLLDKGQQLGLTDNLVRKLNDAAGAAAREAKPIFRSAIGRLSLADVPGIATRRDGATQYLRSTAGTDLGLRLRPLVDKGLASVGALQELDRLSARSSLLQTAGLTRDRIGGSVTEQALNGIFRYIGNEEGRLRDNPAGALGGVLKGLLGQ</sequence>
<dbReference type="Proteomes" id="UP000520156">
    <property type="component" value="Unassembled WGS sequence"/>
</dbReference>
<dbReference type="Pfam" id="PF13852">
    <property type="entry name" value="DUF4197"/>
    <property type="match status" value="1"/>
</dbReference>
<organism evidence="1 2">
    <name type="scientific">Novosphingobium aerophilum</name>
    <dbReference type="NCBI Taxonomy" id="2839843"/>
    <lineage>
        <taxon>Bacteria</taxon>
        <taxon>Pseudomonadati</taxon>
        <taxon>Pseudomonadota</taxon>
        <taxon>Alphaproteobacteria</taxon>
        <taxon>Sphingomonadales</taxon>
        <taxon>Sphingomonadaceae</taxon>
        <taxon>Novosphingobium</taxon>
    </lineage>
</organism>
<reference evidence="1 2" key="1">
    <citation type="submission" date="2020-08" db="EMBL/GenBank/DDBJ databases">
        <title>The genome sequence of Novosphingobium flavum 4Y4.</title>
        <authorList>
            <person name="Liu Y."/>
        </authorList>
    </citation>
    <scope>NUCLEOTIDE SEQUENCE [LARGE SCALE GENOMIC DNA]</scope>
    <source>
        <strain evidence="1 2">4Y4</strain>
    </source>
</reference>
<dbReference type="PROSITE" id="PS51318">
    <property type="entry name" value="TAT"/>
    <property type="match status" value="1"/>
</dbReference>
<keyword evidence="2" id="KW-1185">Reference proteome</keyword>
<dbReference type="InterPro" id="IPR006311">
    <property type="entry name" value="TAT_signal"/>
</dbReference>
<accession>A0A7X1F883</accession>
<gene>
    <name evidence="1" type="ORF">H7F49_10950</name>
</gene>
<comment type="caution">
    <text evidence="1">The sequence shown here is derived from an EMBL/GenBank/DDBJ whole genome shotgun (WGS) entry which is preliminary data.</text>
</comment>